<dbReference type="PANTHER" id="PTHR43778:SF2">
    <property type="entry name" value="PYRUVATE CARBOXYLASE, MITOCHONDRIAL"/>
    <property type="match status" value="1"/>
</dbReference>
<accession>A0A3A5JWF3</accession>
<dbReference type="Proteomes" id="UP000272706">
    <property type="component" value="Unassembled WGS sequence"/>
</dbReference>
<dbReference type="GO" id="GO:0004736">
    <property type="term" value="F:pyruvate carboxylase activity"/>
    <property type="evidence" value="ECO:0007669"/>
    <property type="project" value="UniProtKB-EC"/>
</dbReference>
<dbReference type="Gene3D" id="3.10.600.10">
    <property type="entry name" value="pyruvate carboxylase f1077a mutant domain"/>
    <property type="match status" value="1"/>
</dbReference>
<organism evidence="2 3">
    <name type="scientific">Mesorhizobium waimense</name>
    <dbReference type="NCBI Taxonomy" id="1300307"/>
    <lineage>
        <taxon>Bacteria</taxon>
        <taxon>Pseudomonadati</taxon>
        <taxon>Pseudomonadota</taxon>
        <taxon>Alphaproteobacteria</taxon>
        <taxon>Hyphomicrobiales</taxon>
        <taxon>Phyllobacteriaceae</taxon>
        <taxon>Mesorhizobium</taxon>
    </lineage>
</organism>
<feature type="non-terminal residue" evidence="2">
    <location>
        <position position="171"/>
    </location>
</feature>
<sequence>VKVTPSSKVVGDMALMMVSQDLTVADVENPNKDIAFPDSVVSMLRGDLGQSPGGWPEKLQKKALKGDKPITARPGSLLKPADLKASRKELEQKLERKLSEYEFASWLMYPKVFSDFAATQEIYGPVSVLPTPTYFYGMKSEDEIFVDIEKGKTLVVRCLAIGDVDEKGMVT</sequence>
<dbReference type="AlphaFoldDB" id="A0A3A5JWF3"/>
<dbReference type="SUPFAM" id="SSF89000">
    <property type="entry name" value="post-HMGL domain-like"/>
    <property type="match status" value="1"/>
</dbReference>
<comment type="caution">
    <text evidence="2">The sequence shown here is derived from an EMBL/GenBank/DDBJ whole genome shotgun (WGS) entry which is preliminary data.</text>
</comment>
<dbReference type="Gene3D" id="3.20.20.70">
    <property type="entry name" value="Aldolase class I"/>
    <property type="match status" value="1"/>
</dbReference>
<keyword evidence="3" id="KW-1185">Reference proteome</keyword>
<evidence type="ECO:0000313" key="2">
    <source>
        <dbReference type="EMBL" id="RJT17256.1"/>
    </source>
</evidence>
<dbReference type="EC" id="6.4.1.1" evidence="2"/>
<gene>
    <name evidence="2" type="ORF">D3227_40640</name>
</gene>
<dbReference type="InterPro" id="IPR013785">
    <property type="entry name" value="Aldolase_TIM"/>
</dbReference>
<evidence type="ECO:0000313" key="3">
    <source>
        <dbReference type="Proteomes" id="UP000272706"/>
    </source>
</evidence>
<keyword evidence="2" id="KW-0670">Pyruvate</keyword>
<dbReference type="EMBL" id="QZWZ01000206">
    <property type="protein sequence ID" value="RJT17256.1"/>
    <property type="molecule type" value="Genomic_DNA"/>
</dbReference>
<dbReference type="Pfam" id="PF02436">
    <property type="entry name" value="PYC_OADA"/>
    <property type="match status" value="1"/>
</dbReference>
<dbReference type="InterPro" id="IPR055268">
    <property type="entry name" value="PCB-like"/>
</dbReference>
<proteinExistence type="predicted"/>
<dbReference type="PANTHER" id="PTHR43778">
    <property type="entry name" value="PYRUVATE CARBOXYLASE"/>
    <property type="match status" value="1"/>
</dbReference>
<feature type="domain" description="Carboxylase conserved" evidence="1">
    <location>
        <begin position="1"/>
        <end position="156"/>
    </location>
</feature>
<keyword evidence="2" id="KW-0436">Ligase</keyword>
<reference evidence="2 3" key="1">
    <citation type="submission" date="2018-09" db="EMBL/GenBank/DDBJ databases">
        <title>Mesorhizobium carmichaelinearum sp. nov. isolated from Carmichaelinea spp. root nodules in New Zealand.</title>
        <authorList>
            <person name="De Meyer S.E."/>
        </authorList>
    </citation>
    <scope>NUCLEOTIDE SEQUENCE [LARGE SCALE GENOMIC DNA]</scope>
    <source>
        <strain evidence="2 3">ICMP19557</strain>
    </source>
</reference>
<feature type="non-terminal residue" evidence="2">
    <location>
        <position position="1"/>
    </location>
</feature>
<name>A0A3A5JWF3_9HYPH</name>
<dbReference type="InterPro" id="IPR003379">
    <property type="entry name" value="Carboxylase_cons_dom"/>
</dbReference>
<protein>
    <submittedName>
        <fullName evidence="2">Pyruvate carboxylase</fullName>
        <ecNumber evidence="2">6.4.1.1</ecNumber>
    </submittedName>
</protein>
<evidence type="ECO:0000259" key="1">
    <source>
        <dbReference type="Pfam" id="PF02436"/>
    </source>
</evidence>
<dbReference type="GO" id="GO:0006094">
    <property type="term" value="P:gluconeogenesis"/>
    <property type="evidence" value="ECO:0007669"/>
    <property type="project" value="TreeGrafter"/>
</dbReference>
<dbReference type="GO" id="GO:0005737">
    <property type="term" value="C:cytoplasm"/>
    <property type="evidence" value="ECO:0007669"/>
    <property type="project" value="TreeGrafter"/>
</dbReference>